<gene>
    <name evidence="1" type="ORF">CC84DRAFT_536642</name>
</gene>
<sequence>MAQDFLIRSNTTYLESVGTAEVDLDDLCTERRGRGRVGEGGTGMPVARETRAGRVGAFPSAPLDDGGRVSARVAEAIAEKDERETGGDVESGELRWLCWITAGSRRSRVIIINPTCLAVWAAFNQKQAGAQNRKTLLRFYRAC</sequence>
<dbReference type="AlphaFoldDB" id="A0A177CMA9"/>
<organism evidence="1 2">
    <name type="scientific">Paraphaeosphaeria sporulosa</name>
    <dbReference type="NCBI Taxonomy" id="1460663"/>
    <lineage>
        <taxon>Eukaryota</taxon>
        <taxon>Fungi</taxon>
        <taxon>Dikarya</taxon>
        <taxon>Ascomycota</taxon>
        <taxon>Pezizomycotina</taxon>
        <taxon>Dothideomycetes</taxon>
        <taxon>Pleosporomycetidae</taxon>
        <taxon>Pleosporales</taxon>
        <taxon>Massarineae</taxon>
        <taxon>Didymosphaeriaceae</taxon>
        <taxon>Paraphaeosphaeria</taxon>
    </lineage>
</organism>
<keyword evidence="2" id="KW-1185">Reference proteome</keyword>
<reference evidence="1 2" key="1">
    <citation type="submission" date="2016-05" db="EMBL/GenBank/DDBJ databases">
        <title>Comparative analysis of secretome profiles of manganese(II)-oxidizing ascomycete fungi.</title>
        <authorList>
            <consortium name="DOE Joint Genome Institute"/>
            <person name="Zeiner C.A."/>
            <person name="Purvine S.O."/>
            <person name="Zink E.M."/>
            <person name="Wu S."/>
            <person name="Pasa-Tolic L."/>
            <person name="Chaput D.L."/>
            <person name="Haridas S."/>
            <person name="Grigoriev I.V."/>
            <person name="Santelli C.M."/>
            <person name="Hansel C.M."/>
        </authorList>
    </citation>
    <scope>NUCLEOTIDE SEQUENCE [LARGE SCALE GENOMIC DNA]</scope>
    <source>
        <strain evidence="1 2">AP3s5-JAC2a</strain>
    </source>
</reference>
<name>A0A177CMA9_9PLEO</name>
<protein>
    <submittedName>
        <fullName evidence="1">Uncharacterized protein</fullName>
    </submittedName>
</protein>
<proteinExistence type="predicted"/>
<accession>A0A177CMA9</accession>
<dbReference type="InParanoid" id="A0A177CMA9"/>
<dbReference type="RefSeq" id="XP_018038447.1">
    <property type="nucleotide sequence ID" value="XM_018186657.1"/>
</dbReference>
<evidence type="ECO:0000313" key="2">
    <source>
        <dbReference type="Proteomes" id="UP000077069"/>
    </source>
</evidence>
<dbReference type="EMBL" id="KV441550">
    <property type="protein sequence ID" value="OAG08082.1"/>
    <property type="molecule type" value="Genomic_DNA"/>
</dbReference>
<dbReference type="Proteomes" id="UP000077069">
    <property type="component" value="Unassembled WGS sequence"/>
</dbReference>
<dbReference type="GeneID" id="28770143"/>
<evidence type="ECO:0000313" key="1">
    <source>
        <dbReference type="EMBL" id="OAG08082.1"/>
    </source>
</evidence>